<name>A0A6J6Y685_9ZZZZ</name>
<dbReference type="EMBL" id="CAFAAD010000161">
    <property type="protein sequence ID" value="CAB4803593.1"/>
    <property type="molecule type" value="Genomic_DNA"/>
</dbReference>
<evidence type="ECO:0000313" key="4">
    <source>
        <dbReference type="EMBL" id="CAB5078829.1"/>
    </source>
</evidence>
<sequence length="89" mass="9549">MLNAIDNDTERGVNHAAIRVVPHGAANEKSAITITAVKEVTVVVIRIGADGLDDRVPGLMDREIVEWRDHGASPCVAYNCLWPEATTAA</sequence>
<protein>
    <submittedName>
        <fullName evidence="2">Unannotated protein</fullName>
    </submittedName>
</protein>
<organism evidence="2">
    <name type="scientific">freshwater metagenome</name>
    <dbReference type="NCBI Taxonomy" id="449393"/>
    <lineage>
        <taxon>unclassified sequences</taxon>
        <taxon>metagenomes</taxon>
        <taxon>ecological metagenomes</taxon>
    </lineage>
</organism>
<evidence type="ECO:0000313" key="2">
    <source>
        <dbReference type="EMBL" id="CAB4803593.1"/>
    </source>
</evidence>
<proteinExistence type="predicted"/>
<gene>
    <name evidence="1" type="ORF">UFOPK1906_01544</name>
    <name evidence="2" type="ORF">UFOPK2969_01605</name>
    <name evidence="3" type="ORF">UFOPK3785_01468</name>
    <name evidence="4" type="ORF">UFOPK4371_01986</name>
</gene>
<evidence type="ECO:0000313" key="1">
    <source>
        <dbReference type="EMBL" id="CAB4632297.1"/>
    </source>
</evidence>
<dbReference type="EMBL" id="CAFBNJ010000087">
    <property type="protein sequence ID" value="CAB4960753.1"/>
    <property type="molecule type" value="Genomic_DNA"/>
</dbReference>
<reference evidence="2" key="1">
    <citation type="submission" date="2020-05" db="EMBL/GenBank/DDBJ databases">
        <authorList>
            <person name="Chiriac C."/>
            <person name="Salcher M."/>
            <person name="Ghai R."/>
            <person name="Kavagutti S V."/>
        </authorList>
    </citation>
    <scope>NUCLEOTIDE SEQUENCE</scope>
</reference>
<dbReference type="EMBL" id="CAEZVC010000118">
    <property type="protein sequence ID" value="CAB4632297.1"/>
    <property type="molecule type" value="Genomic_DNA"/>
</dbReference>
<evidence type="ECO:0000313" key="3">
    <source>
        <dbReference type="EMBL" id="CAB4960753.1"/>
    </source>
</evidence>
<accession>A0A6J6Y685</accession>
<dbReference type="AlphaFoldDB" id="A0A6J6Y685"/>
<dbReference type="EMBL" id="CAFBRD010000180">
    <property type="protein sequence ID" value="CAB5078829.1"/>
    <property type="molecule type" value="Genomic_DNA"/>
</dbReference>